<comment type="caution">
    <text evidence="3">The sequence shown here is derived from an EMBL/GenBank/DDBJ whole genome shotgun (WGS) entry which is preliminary data.</text>
</comment>
<dbReference type="AlphaFoldDB" id="A0AAE3GMD4"/>
<dbReference type="PANTHER" id="PTHR21064">
    <property type="entry name" value="AMINOGLYCOSIDE PHOSPHOTRANSFERASE DOMAIN-CONTAINING PROTEIN-RELATED"/>
    <property type="match status" value="1"/>
</dbReference>
<evidence type="ECO:0000313" key="3">
    <source>
        <dbReference type="EMBL" id="MCP2727270.1"/>
    </source>
</evidence>
<evidence type="ECO:0000256" key="1">
    <source>
        <dbReference type="ARBA" id="ARBA00038240"/>
    </source>
</evidence>
<proteinExistence type="inferred from homology"/>
<dbReference type="GO" id="GO:0004413">
    <property type="term" value="F:homoserine kinase activity"/>
    <property type="evidence" value="ECO:0007669"/>
    <property type="project" value="TreeGrafter"/>
</dbReference>
<dbReference type="Gene3D" id="3.90.1200.10">
    <property type="match status" value="1"/>
</dbReference>
<dbReference type="Proteomes" id="UP001204953">
    <property type="component" value="Unassembled WGS sequence"/>
</dbReference>
<dbReference type="SUPFAM" id="SSF56112">
    <property type="entry name" value="Protein kinase-like (PK-like)"/>
    <property type="match status" value="1"/>
</dbReference>
<dbReference type="InterPro" id="IPR002575">
    <property type="entry name" value="Aminoglycoside_PTrfase"/>
</dbReference>
<dbReference type="RefSeq" id="WP_254010086.1">
    <property type="nucleotide sequence ID" value="NZ_JAMZMM010000010.1"/>
</dbReference>
<evidence type="ECO:0000259" key="2">
    <source>
        <dbReference type="Pfam" id="PF01636"/>
    </source>
</evidence>
<dbReference type="InterPro" id="IPR050249">
    <property type="entry name" value="Pseudomonas-type_ThrB"/>
</dbReference>
<dbReference type="InterPro" id="IPR011009">
    <property type="entry name" value="Kinase-like_dom_sf"/>
</dbReference>
<feature type="domain" description="Aminoglycoside phosphotransferase" evidence="2">
    <location>
        <begin position="40"/>
        <end position="266"/>
    </location>
</feature>
<sequence length="329" mass="37871">MTEEQFPVIYSTLSTSALVSRVLPCYEIDSVTRCQFWNRGLSDVYLVETQSNLYVLRVSHTHWRSKSDIDFELELLDFLQERHIPVAYPLKTQAGELSVEINAPEGKRYGALFTYAPGKVALGDLNQTQARILGETVAKFHLTAADFHTQANRQPLTLEYLLDNSLQIIAPFLDDKPQDFAYLVDAISQIKHQLVNFPKSPPFWVVCWGDPHSGNAHFTPDNRVTLFDFDQCGYGWRIFEIAKFFQLALCTGVPRIVRESFVSGYQSVGQLTPDEINSLQSFTQVAHIWVWAISLSQAALHHYSRLDDHYFKHRIEQLKMLRSHDWQLF</sequence>
<dbReference type="GO" id="GO:0009088">
    <property type="term" value="P:threonine biosynthetic process"/>
    <property type="evidence" value="ECO:0007669"/>
    <property type="project" value="TreeGrafter"/>
</dbReference>
<comment type="similarity">
    <text evidence="1">Belongs to the pseudomonas-type ThrB family.</text>
</comment>
<keyword evidence="4" id="KW-1185">Reference proteome</keyword>
<dbReference type="PANTHER" id="PTHR21064:SF6">
    <property type="entry name" value="AMINOGLYCOSIDE PHOSPHOTRANSFERASE DOMAIN-CONTAINING PROTEIN"/>
    <property type="match status" value="1"/>
</dbReference>
<name>A0AAE3GMD4_9CYAN</name>
<dbReference type="Pfam" id="PF01636">
    <property type="entry name" value="APH"/>
    <property type="match status" value="1"/>
</dbReference>
<dbReference type="Gene3D" id="3.30.200.20">
    <property type="entry name" value="Phosphorylase Kinase, domain 1"/>
    <property type="match status" value="1"/>
</dbReference>
<dbReference type="EMBL" id="JAMZMM010000010">
    <property type="protein sequence ID" value="MCP2727270.1"/>
    <property type="molecule type" value="Genomic_DNA"/>
</dbReference>
<reference evidence="3" key="1">
    <citation type="submission" date="2022-06" db="EMBL/GenBank/DDBJ databases">
        <title>New cyanobacteria of genus Symplocastrum in benthos of Lake Baikal.</title>
        <authorList>
            <person name="Sorokovikova E."/>
            <person name="Tikhonova I."/>
            <person name="Krasnopeev A."/>
            <person name="Evseev P."/>
            <person name="Gladkikh A."/>
            <person name="Belykh O."/>
        </authorList>
    </citation>
    <scope>NUCLEOTIDE SEQUENCE</scope>
    <source>
        <strain evidence="3">BBK-W-15</strain>
    </source>
</reference>
<accession>A0AAE3GMD4</accession>
<gene>
    <name evidence="3" type="ORF">NJ959_02125</name>
</gene>
<evidence type="ECO:0000313" key="4">
    <source>
        <dbReference type="Proteomes" id="UP001204953"/>
    </source>
</evidence>
<organism evidence="3 4">
    <name type="scientific">Limnofasciculus baicalensis BBK-W-15</name>
    <dbReference type="NCBI Taxonomy" id="2699891"/>
    <lineage>
        <taxon>Bacteria</taxon>
        <taxon>Bacillati</taxon>
        <taxon>Cyanobacteriota</taxon>
        <taxon>Cyanophyceae</taxon>
        <taxon>Coleofasciculales</taxon>
        <taxon>Coleofasciculaceae</taxon>
        <taxon>Limnofasciculus</taxon>
        <taxon>Limnofasciculus baicalensis</taxon>
    </lineage>
</organism>
<protein>
    <submittedName>
        <fullName evidence="3">Phosphotransferase</fullName>
    </submittedName>
</protein>